<sequence length="135" mass="14641">MNRHCLVLAFLTFLARDIKGVPRITSFKKVATLNEGALTNEVLSTIVCTSDPAGDPTRTYVRNIQPGSPCANCFTILDCGGEIGMLRGQTSSMVVLLNLGEELSKEVEEQVENGDRMSRLGVGHTLLTQSCLLKN</sequence>
<accession>A0AAV4D028</accession>
<comment type="caution">
    <text evidence="2">The sequence shown here is derived from an EMBL/GenBank/DDBJ whole genome shotgun (WGS) entry which is preliminary data.</text>
</comment>
<organism evidence="2 3">
    <name type="scientific">Plakobranchus ocellatus</name>
    <dbReference type="NCBI Taxonomy" id="259542"/>
    <lineage>
        <taxon>Eukaryota</taxon>
        <taxon>Metazoa</taxon>
        <taxon>Spiralia</taxon>
        <taxon>Lophotrochozoa</taxon>
        <taxon>Mollusca</taxon>
        <taxon>Gastropoda</taxon>
        <taxon>Heterobranchia</taxon>
        <taxon>Euthyneura</taxon>
        <taxon>Panpulmonata</taxon>
        <taxon>Sacoglossa</taxon>
        <taxon>Placobranchoidea</taxon>
        <taxon>Plakobranchidae</taxon>
        <taxon>Plakobranchus</taxon>
    </lineage>
</organism>
<evidence type="ECO:0000256" key="1">
    <source>
        <dbReference type="SAM" id="SignalP"/>
    </source>
</evidence>
<dbReference type="EMBL" id="BLXT01007237">
    <property type="protein sequence ID" value="GFO37415.1"/>
    <property type="molecule type" value="Genomic_DNA"/>
</dbReference>
<dbReference type="AlphaFoldDB" id="A0AAV4D028"/>
<gene>
    <name evidence="2" type="ORF">PoB_006392000</name>
</gene>
<protein>
    <submittedName>
        <fullName evidence="2">Uncharacterized protein</fullName>
    </submittedName>
</protein>
<evidence type="ECO:0000313" key="3">
    <source>
        <dbReference type="Proteomes" id="UP000735302"/>
    </source>
</evidence>
<proteinExistence type="predicted"/>
<name>A0AAV4D028_9GAST</name>
<feature type="chain" id="PRO_5043741466" evidence="1">
    <location>
        <begin position="21"/>
        <end position="135"/>
    </location>
</feature>
<keyword evidence="3" id="KW-1185">Reference proteome</keyword>
<keyword evidence="1" id="KW-0732">Signal</keyword>
<evidence type="ECO:0000313" key="2">
    <source>
        <dbReference type="EMBL" id="GFO37415.1"/>
    </source>
</evidence>
<feature type="signal peptide" evidence="1">
    <location>
        <begin position="1"/>
        <end position="20"/>
    </location>
</feature>
<reference evidence="2 3" key="1">
    <citation type="journal article" date="2021" name="Elife">
        <title>Chloroplast acquisition without the gene transfer in kleptoplastic sea slugs, Plakobranchus ocellatus.</title>
        <authorList>
            <person name="Maeda T."/>
            <person name="Takahashi S."/>
            <person name="Yoshida T."/>
            <person name="Shimamura S."/>
            <person name="Takaki Y."/>
            <person name="Nagai Y."/>
            <person name="Toyoda A."/>
            <person name="Suzuki Y."/>
            <person name="Arimoto A."/>
            <person name="Ishii H."/>
            <person name="Satoh N."/>
            <person name="Nishiyama T."/>
            <person name="Hasebe M."/>
            <person name="Maruyama T."/>
            <person name="Minagawa J."/>
            <person name="Obokata J."/>
            <person name="Shigenobu S."/>
        </authorList>
    </citation>
    <scope>NUCLEOTIDE SEQUENCE [LARGE SCALE GENOMIC DNA]</scope>
</reference>
<dbReference type="Proteomes" id="UP000735302">
    <property type="component" value="Unassembled WGS sequence"/>
</dbReference>